<dbReference type="AlphaFoldDB" id="D0LL45"/>
<evidence type="ECO:0000256" key="7">
    <source>
        <dbReference type="ARBA" id="ARBA00023065"/>
    </source>
</evidence>
<evidence type="ECO:0000256" key="14">
    <source>
        <dbReference type="SAM" id="Coils"/>
    </source>
</evidence>
<dbReference type="EMBL" id="CP001804">
    <property type="protein sequence ID" value="ACY18541.1"/>
    <property type="molecule type" value="Genomic_DNA"/>
</dbReference>
<evidence type="ECO:0000313" key="17">
    <source>
        <dbReference type="EMBL" id="ACY18541.1"/>
    </source>
</evidence>
<proteinExistence type="inferred from homology"/>
<protein>
    <recommendedName>
        <fullName evidence="13">ATP synthase subunit b</fullName>
    </recommendedName>
    <alternativeName>
        <fullName evidence="13">ATP synthase F(0) sector subunit b</fullName>
    </alternativeName>
    <alternativeName>
        <fullName evidence="13">ATPase subunit I</fullName>
    </alternativeName>
    <alternativeName>
        <fullName evidence="13">F-type ATPase subunit b</fullName>
        <shortName evidence="13">F-ATPase subunit b</shortName>
    </alternativeName>
</protein>
<dbReference type="CDD" id="cd06503">
    <property type="entry name" value="ATP-synt_Fo_b"/>
    <property type="match status" value="1"/>
</dbReference>
<dbReference type="PANTHER" id="PTHR33445">
    <property type="entry name" value="ATP SYNTHASE SUBUNIT B', CHLOROPLASTIC"/>
    <property type="match status" value="1"/>
</dbReference>
<dbReference type="GO" id="GO:0045259">
    <property type="term" value="C:proton-transporting ATP synthase complex"/>
    <property type="evidence" value="ECO:0007669"/>
    <property type="project" value="UniProtKB-KW"/>
</dbReference>
<name>D0LL45_HALO1</name>
<comment type="function">
    <text evidence="10 13">F(1)F(0) ATP synthase produces ATP from ADP in the presence of a proton or sodium gradient. F-type ATPases consist of two structural domains, F(1) containing the extramembraneous catalytic core and F(0) containing the membrane proton channel, linked together by a central stalk and a peripheral stalk. During catalysis, ATP synthesis in the catalytic domain of F(1) is coupled via a rotary mechanism of the central stalk subunits to proton translocation.</text>
</comment>
<keyword evidence="14" id="KW-0175">Coiled coil</keyword>
<dbReference type="GO" id="GO:0012505">
    <property type="term" value="C:endomembrane system"/>
    <property type="evidence" value="ECO:0007669"/>
    <property type="project" value="UniProtKB-SubCell"/>
</dbReference>
<feature type="chain" id="PRO_5003010363" description="ATP synthase subunit b" evidence="16">
    <location>
        <begin position="39"/>
        <end position="264"/>
    </location>
</feature>
<keyword evidence="6 13" id="KW-1133">Transmembrane helix</keyword>
<comment type="subcellular location">
    <subcellularLocation>
        <location evidence="13">Cell inner membrane</location>
        <topology evidence="13">Single-pass membrane protein</topology>
    </subcellularLocation>
    <subcellularLocation>
        <location evidence="12">Endomembrane system</location>
        <topology evidence="12">Single-pass membrane protein</topology>
    </subcellularLocation>
</comment>
<dbReference type="GO" id="GO:0046961">
    <property type="term" value="F:proton-transporting ATPase activity, rotational mechanism"/>
    <property type="evidence" value="ECO:0007669"/>
    <property type="project" value="TreeGrafter"/>
</dbReference>
<dbReference type="STRING" id="502025.Hoch_6066"/>
<comment type="similarity">
    <text evidence="1 13">Belongs to the ATPase B chain family.</text>
</comment>
<evidence type="ECO:0000256" key="1">
    <source>
        <dbReference type="ARBA" id="ARBA00005513"/>
    </source>
</evidence>
<keyword evidence="13" id="KW-1003">Cell membrane</keyword>
<dbReference type="GO" id="GO:0005886">
    <property type="term" value="C:plasma membrane"/>
    <property type="evidence" value="ECO:0007669"/>
    <property type="project" value="UniProtKB-SubCell"/>
</dbReference>
<dbReference type="eggNOG" id="COG0711">
    <property type="taxonomic scope" value="Bacteria"/>
</dbReference>
<dbReference type="InterPro" id="IPR050059">
    <property type="entry name" value="ATP_synthase_B_chain"/>
</dbReference>
<gene>
    <name evidence="13" type="primary">atpF</name>
    <name evidence="17" type="ordered locus">Hoch_6066</name>
</gene>
<dbReference type="RefSeq" id="WP_012831133.1">
    <property type="nucleotide sequence ID" value="NC_013440.1"/>
</dbReference>
<keyword evidence="3 13" id="KW-0138">CF(0)</keyword>
<dbReference type="GO" id="GO:0046933">
    <property type="term" value="F:proton-transporting ATP synthase activity, rotational mechanism"/>
    <property type="evidence" value="ECO:0007669"/>
    <property type="project" value="UniProtKB-UniRule"/>
</dbReference>
<keyword evidence="5 13" id="KW-0375">Hydrogen ion transport</keyword>
<evidence type="ECO:0000256" key="11">
    <source>
        <dbReference type="ARBA" id="ARBA00025614"/>
    </source>
</evidence>
<reference evidence="17 18" key="1">
    <citation type="journal article" date="2010" name="Stand. Genomic Sci.">
        <title>Complete genome sequence of Haliangium ochraceum type strain (SMP-2).</title>
        <authorList>
            <consortium name="US DOE Joint Genome Institute (JGI-PGF)"/>
            <person name="Ivanova N."/>
            <person name="Daum C."/>
            <person name="Lang E."/>
            <person name="Abt B."/>
            <person name="Kopitz M."/>
            <person name="Saunders E."/>
            <person name="Lapidus A."/>
            <person name="Lucas S."/>
            <person name="Glavina Del Rio T."/>
            <person name="Nolan M."/>
            <person name="Tice H."/>
            <person name="Copeland A."/>
            <person name="Cheng J.F."/>
            <person name="Chen F."/>
            <person name="Bruce D."/>
            <person name="Goodwin L."/>
            <person name="Pitluck S."/>
            <person name="Mavromatis K."/>
            <person name="Pati A."/>
            <person name="Mikhailova N."/>
            <person name="Chen A."/>
            <person name="Palaniappan K."/>
            <person name="Land M."/>
            <person name="Hauser L."/>
            <person name="Chang Y.J."/>
            <person name="Jeffries C.D."/>
            <person name="Detter J.C."/>
            <person name="Brettin T."/>
            <person name="Rohde M."/>
            <person name="Goker M."/>
            <person name="Bristow J."/>
            <person name="Markowitz V."/>
            <person name="Eisen J.A."/>
            <person name="Hugenholtz P."/>
            <person name="Kyrpides N.C."/>
            <person name="Klenk H.P."/>
        </authorList>
    </citation>
    <scope>NUCLEOTIDE SEQUENCE [LARGE SCALE GENOMIC DNA]</scope>
    <source>
        <strain evidence="18">DSM 14365 / CIP 107738 / JCM 11303 / AJ 13395 / SMP-2</strain>
    </source>
</reference>
<dbReference type="HAMAP" id="MF_01398">
    <property type="entry name" value="ATP_synth_b_bprime"/>
    <property type="match status" value="1"/>
</dbReference>
<keyword evidence="16" id="KW-0732">Signal</keyword>
<evidence type="ECO:0000256" key="9">
    <source>
        <dbReference type="ARBA" id="ARBA00023310"/>
    </source>
</evidence>
<dbReference type="HOGENOM" id="CLU_1052783_0_0_7"/>
<comment type="function">
    <text evidence="11">Component of the F(0) channel, it forms part of the peripheral stalk, linking F(1) to F(0). The b'-subunit is a diverged and duplicated form of b found in plants and photosynthetic bacteria.</text>
</comment>
<keyword evidence="7 13" id="KW-0406">Ion transport</keyword>
<evidence type="ECO:0000256" key="3">
    <source>
        <dbReference type="ARBA" id="ARBA00022547"/>
    </source>
</evidence>
<organism evidence="17 18">
    <name type="scientific">Haliangium ochraceum (strain DSM 14365 / JCM 11303 / SMP-2)</name>
    <dbReference type="NCBI Taxonomy" id="502025"/>
    <lineage>
        <taxon>Bacteria</taxon>
        <taxon>Pseudomonadati</taxon>
        <taxon>Myxococcota</taxon>
        <taxon>Polyangia</taxon>
        <taxon>Haliangiales</taxon>
        <taxon>Kofleriaceae</taxon>
        <taxon>Haliangium</taxon>
    </lineage>
</organism>
<keyword evidence="9 13" id="KW-0066">ATP synthesis</keyword>
<keyword evidence="13" id="KW-0997">Cell inner membrane</keyword>
<keyword evidence="4 13" id="KW-0812">Transmembrane</keyword>
<dbReference type="PANTHER" id="PTHR33445:SF2">
    <property type="entry name" value="ATP SYNTHASE SUBUNIT B', CHLOROPLASTIC"/>
    <property type="match status" value="1"/>
</dbReference>
<accession>D0LL45</accession>
<feature type="region of interest" description="Disordered" evidence="15">
    <location>
        <begin position="41"/>
        <end position="69"/>
    </location>
</feature>
<evidence type="ECO:0000256" key="2">
    <source>
        <dbReference type="ARBA" id="ARBA00022448"/>
    </source>
</evidence>
<evidence type="ECO:0000256" key="5">
    <source>
        <dbReference type="ARBA" id="ARBA00022781"/>
    </source>
</evidence>
<evidence type="ECO:0000256" key="12">
    <source>
        <dbReference type="ARBA" id="ARBA00037847"/>
    </source>
</evidence>
<dbReference type="InterPro" id="IPR002146">
    <property type="entry name" value="ATP_synth_b/b'su_bac/chlpt"/>
</dbReference>
<evidence type="ECO:0000256" key="10">
    <source>
        <dbReference type="ARBA" id="ARBA00025198"/>
    </source>
</evidence>
<evidence type="ECO:0000256" key="6">
    <source>
        <dbReference type="ARBA" id="ARBA00022989"/>
    </source>
</evidence>
<evidence type="ECO:0000256" key="4">
    <source>
        <dbReference type="ARBA" id="ARBA00022692"/>
    </source>
</evidence>
<keyword evidence="18" id="KW-1185">Reference proteome</keyword>
<feature type="signal peptide" evidence="16">
    <location>
        <begin position="1"/>
        <end position="38"/>
    </location>
</feature>
<evidence type="ECO:0000256" key="16">
    <source>
        <dbReference type="SAM" id="SignalP"/>
    </source>
</evidence>
<feature type="coiled-coil region" evidence="14">
    <location>
        <begin position="141"/>
        <end position="227"/>
    </location>
</feature>
<sequence>MTAHTPSHSHISGARRTAWALVAALALCLLGAASTALAQTHGHDNPAGDSFEAGGVGDQVGGHVEDTHHGDPTAHWNLWDIGYASKNVYGEPLEKGDEPMSPPFALMIFNFALVVAILMWKPRHAIKKYTAKRHDEIKAALAEAGRLRDEARAKLDEYTAQIDQAEKDIDTMVSDIRKTADAEKQRILEEAEAQAEAMKRDADQRISAELERARTELEREVVNAAIAVATRLLREHTSKSDQTQLVDTFINDVQADAARTESAQ</sequence>
<dbReference type="Pfam" id="PF00430">
    <property type="entry name" value="ATP-synt_B"/>
    <property type="match status" value="1"/>
</dbReference>
<keyword evidence="2 13" id="KW-0813">Transport</keyword>
<evidence type="ECO:0000256" key="13">
    <source>
        <dbReference type="HAMAP-Rule" id="MF_01398"/>
    </source>
</evidence>
<keyword evidence="8 13" id="KW-0472">Membrane</keyword>
<comment type="subunit">
    <text evidence="13">F-type ATPases have 2 components, F(1) - the catalytic core - and F(0) - the membrane proton channel. F(1) has five subunits: alpha(3), beta(3), gamma(1), delta(1), epsilon(1). F(0) has three main subunits: a(1), b(2) and c(10-14). The alpha and beta chains form an alternating ring which encloses part of the gamma chain. F(1) is attached to F(0) by a central stalk formed by the gamma and epsilon chains, while a peripheral stalk is formed by the delta and b chains.</text>
</comment>
<evidence type="ECO:0000256" key="8">
    <source>
        <dbReference type="ARBA" id="ARBA00023136"/>
    </source>
</evidence>
<evidence type="ECO:0000256" key="15">
    <source>
        <dbReference type="SAM" id="MobiDB-lite"/>
    </source>
</evidence>
<evidence type="ECO:0000313" key="18">
    <source>
        <dbReference type="Proteomes" id="UP000001880"/>
    </source>
</evidence>
<dbReference type="Proteomes" id="UP000001880">
    <property type="component" value="Chromosome"/>
</dbReference>
<dbReference type="KEGG" id="hoh:Hoch_6066"/>
<feature type="transmembrane region" description="Helical" evidence="13">
    <location>
        <begin position="100"/>
        <end position="120"/>
    </location>
</feature>